<dbReference type="EMBL" id="PCXV01000007">
    <property type="protein sequence ID" value="PIR44360.1"/>
    <property type="molecule type" value="Genomic_DNA"/>
</dbReference>
<protein>
    <recommendedName>
        <fullName evidence="12">Prepilin peptidase</fullName>
    </recommendedName>
</protein>
<evidence type="ECO:0000313" key="10">
    <source>
        <dbReference type="EMBL" id="PIR44360.1"/>
    </source>
</evidence>
<dbReference type="InterPro" id="IPR000045">
    <property type="entry name" value="Prepilin_IV_endopep_pep"/>
</dbReference>
<evidence type="ECO:0000256" key="4">
    <source>
        <dbReference type="ARBA" id="ARBA00022692"/>
    </source>
</evidence>
<dbReference type="GO" id="GO:0005886">
    <property type="term" value="C:plasma membrane"/>
    <property type="evidence" value="ECO:0007669"/>
    <property type="project" value="UniProtKB-SubCell"/>
</dbReference>
<evidence type="ECO:0008006" key="12">
    <source>
        <dbReference type="Google" id="ProtNLM"/>
    </source>
</evidence>
<proteinExistence type="inferred from homology"/>
<keyword evidence="6 7" id="KW-0472">Membrane</keyword>
<evidence type="ECO:0000256" key="5">
    <source>
        <dbReference type="ARBA" id="ARBA00022989"/>
    </source>
</evidence>
<evidence type="ECO:0000256" key="1">
    <source>
        <dbReference type="ARBA" id="ARBA00004651"/>
    </source>
</evidence>
<dbReference type="Gene3D" id="1.20.120.1220">
    <property type="match status" value="1"/>
</dbReference>
<evidence type="ECO:0000256" key="6">
    <source>
        <dbReference type="ARBA" id="ARBA00023136"/>
    </source>
</evidence>
<dbReference type="Pfam" id="PF06750">
    <property type="entry name" value="A24_N_bact"/>
    <property type="match status" value="1"/>
</dbReference>
<comment type="caution">
    <text evidence="10">The sequence shown here is derived from an EMBL/GenBank/DDBJ whole genome shotgun (WGS) entry which is preliminary data.</text>
</comment>
<sequence>MFMGLIEYVFLFFIGLAVGSFLNVISLRYKENGVFSFKTISGRSHCIKCGKVLKWYELAPIVSFIIQKGKCRSCKNPISFQYPIVELLSGLAFIFVPIYFINHKLLFVPQIFYNNDWSVIALSLIWLFIFTLFLLLSAIDFRLMIIPDGINILLGIAGVVNIILQGYILKLKYPSSFIGYYAQLLSPASNFWNNFWLNHLISVSIGAIFFGAIIILSKERAMGWGDFKLIVALGLIFTWQDIIILIMLSFIIGSFVSIILMIGKEKGMKDFVPFGPFIAIGSVVVFFFGLQLVNTYFNLFNIIY</sequence>
<dbReference type="PANTHER" id="PTHR30487">
    <property type="entry name" value="TYPE 4 PREPILIN-LIKE PROTEINS LEADER PEPTIDE-PROCESSING ENZYME"/>
    <property type="match status" value="1"/>
</dbReference>
<feature type="domain" description="Prepilin type IV endopeptidase peptidase" evidence="8">
    <location>
        <begin position="127"/>
        <end position="258"/>
    </location>
</feature>
<dbReference type="AlphaFoldDB" id="A0A2H0RD41"/>
<dbReference type="PANTHER" id="PTHR30487:SF0">
    <property type="entry name" value="PREPILIN LEADER PEPTIDASE_N-METHYLTRANSFERASE-RELATED"/>
    <property type="match status" value="1"/>
</dbReference>
<evidence type="ECO:0000313" key="11">
    <source>
        <dbReference type="Proteomes" id="UP000231602"/>
    </source>
</evidence>
<name>A0A2H0RD41_9BACT</name>
<organism evidence="10 11">
    <name type="scientific">Candidatus Wolfebacteria bacterium CG10_big_fil_rev_8_21_14_0_10_31_9</name>
    <dbReference type="NCBI Taxonomy" id="1975070"/>
    <lineage>
        <taxon>Bacteria</taxon>
        <taxon>Candidatus Wolfeibacteriota</taxon>
    </lineage>
</organism>
<dbReference type="Proteomes" id="UP000231602">
    <property type="component" value="Unassembled WGS sequence"/>
</dbReference>
<keyword evidence="5 7" id="KW-1133">Transmembrane helix</keyword>
<gene>
    <name evidence="10" type="ORF">COV23_00195</name>
</gene>
<dbReference type="GO" id="GO:0004190">
    <property type="term" value="F:aspartic-type endopeptidase activity"/>
    <property type="evidence" value="ECO:0007669"/>
    <property type="project" value="InterPro"/>
</dbReference>
<evidence type="ECO:0000256" key="3">
    <source>
        <dbReference type="ARBA" id="ARBA00022475"/>
    </source>
</evidence>
<feature type="transmembrane region" description="Helical" evidence="7">
    <location>
        <begin position="120"/>
        <end position="139"/>
    </location>
</feature>
<accession>A0A2H0RD41</accession>
<dbReference type="GO" id="GO:0006465">
    <property type="term" value="P:signal peptide processing"/>
    <property type="evidence" value="ECO:0007669"/>
    <property type="project" value="TreeGrafter"/>
</dbReference>
<keyword evidence="3" id="KW-1003">Cell membrane</keyword>
<evidence type="ECO:0000259" key="9">
    <source>
        <dbReference type="Pfam" id="PF06750"/>
    </source>
</evidence>
<comment type="similarity">
    <text evidence="2">Belongs to the peptidase A24 family.</text>
</comment>
<feature type="transmembrane region" description="Helical" evidence="7">
    <location>
        <begin position="6"/>
        <end position="25"/>
    </location>
</feature>
<reference evidence="10 11" key="1">
    <citation type="submission" date="2017-09" db="EMBL/GenBank/DDBJ databases">
        <title>Depth-based differentiation of microbial function through sediment-hosted aquifers and enrichment of novel symbionts in the deep terrestrial subsurface.</title>
        <authorList>
            <person name="Probst A.J."/>
            <person name="Ladd B."/>
            <person name="Jarett J.K."/>
            <person name="Geller-Mcgrath D.E."/>
            <person name="Sieber C.M."/>
            <person name="Emerson J.B."/>
            <person name="Anantharaman K."/>
            <person name="Thomas B.C."/>
            <person name="Malmstrom R."/>
            <person name="Stieglmeier M."/>
            <person name="Klingl A."/>
            <person name="Woyke T."/>
            <person name="Ryan C.M."/>
            <person name="Banfield J.F."/>
        </authorList>
    </citation>
    <scope>NUCLEOTIDE SEQUENCE [LARGE SCALE GENOMIC DNA]</scope>
    <source>
        <strain evidence="10">CG10_big_fil_rev_8_21_14_0_10_31_9</strain>
    </source>
</reference>
<comment type="subcellular location">
    <subcellularLocation>
        <location evidence="1">Cell membrane</location>
        <topology evidence="1">Multi-pass membrane protein</topology>
    </subcellularLocation>
</comment>
<feature type="transmembrane region" description="Helical" evidence="7">
    <location>
        <begin position="80"/>
        <end position="100"/>
    </location>
</feature>
<evidence type="ECO:0000259" key="8">
    <source>
        <dbReference type="Pfam" id="PF01478"/>
    </source>
</evidence>
<feature type="transmembrane region" description="Helical" evidence="7">
    <location>
        <begin position="195"/>
        <end position="217"/>
    </location>
</feature>
<evidence type="ECO:0000256" key="2">
    <source>
        <dbReference type="ARBA" id="ARBA00005801"/>
    </source>
</evidence>
<feature type="domain" description="Prepilin peptidase A24 N-terminal" evidence="9">
    <location>
        <begin position="14"/>
        <end position="98"/>
    </location>
</feature>
<feature type="transmembrane region" description="Helical" evidence="7">
    <location>
        <begin position="151"/>
        <end position="169"/>
    </location>
</feature>
<dbReference type="InterPro" id="IPR010627">
    <property type="entry name" value="Prepilin_pept_A24_N"/>
</dbReference>
<dbReference type="Pfam" id="PF01478">
    <property type="entry name" value="Peptidase_A24"/>
    <property type="match status" value="1"/>
</dbReference>
<evidence type="ECO:0000256" key="7">
    <source>
        <dbReference type="SAM" id="Phobius"/>
    </source>
</evidence>
<dbReference type="InterPro" id="IPR050882">
    <property type="entry name" value="Prepilin_peptidase/N-MTase"/>
</dbReference>
<feature type="transmembrane region" description="Helical" evidence="7">
    <location>
        <begin position="229"/>
        <end position="262"/>
    </location>
</feature>
<feature type="transmembrane region" description="Helical" evidence="7">
    <location>
        <begin position="274"/>
        <end position="297"/>
    </location>
</feature>
<keyword evidence="4 7" id="KW-0812">Transmembrane</keyword>